<evidence type="ECO:0000313" key="4">
    <source>
        <dbReference type="EMBL" id="UYM05997.1"/>
    </source>
</evidence>
<evidence type="ECO:0000256" key="2">
    <source>
        <dbReference type="PROSITE-ProRule" id="PRU00169"/>
    </source>
</evidence>
<dbReference type="InterPro" id="IPR001789">
    <property type="entry name" value="Sig_transdc_resp-reg_receiver"/>
</dbReference>
<dbReference type="Pfam" id="PF00072">
    <property type="entry name" value="Response_reg"/>
    <property type="match status" value="1"/>
</dbReference>
<dbReference type="Gene3D" id="3.40.50.2300">
    <property type="match status" value="1"/>
</dbReference>
<keyword evidence="1 2" id="KW-0597">Phosphoprotein</keyword>
<dbReference type="PANTHER" id="PTHR44591">
    <property type="entry name" value="STRESS RESPONSE REGULATOR PROTEIN 1"/>
    <property type="match status" value="1"/>
</dbReference>
<feature type="modified residue" description="4-aspartylphosphate" evidence="2">
    <location>
        <position position="55"/>
    </location>
</feature>
<dbReference type="InterPro" id="IPR011006">
    <property type="entry name" value="CheY-like_superfamily"/>
</dbReference>
<dbReference type="RefSeq" id="WP_271634844.1">
    <property type="nucleotide sequence ID" value="NZ_CP094970.1"/>
</dbReference>
<dbReference type="KEGG" id="sgrg:L0C25_02695"/>
<reference evidence="4" key="1">
    <citation type="submission" date="2022-01" db="EMBL/GenBank/DDBJ databases">
        <title>Nocardioidaceae gen. sp. A5X3R13.</title>
        <authorList>
            <person name="Lopez Marin M.A."/>
            <person name="Uhlik O."/>
        </authorList>
    </citation>
    <scope>NUCLEOTIDE SEQUENCE</scope>
    <source>
        <strain evidence="4">A5X3R13</strain>
    </source>
</reference>
<feature type="domain" description="Response regulatory" evidence="3">
    <location>
        <begin position="6"/>
        <end position="122"/>
    </location>
</feature>
<proteinExistence type="predicted"/>
<keyword evidence="5" id="KW-1185">Reference proteome</keyword>
<dbReference type="InterPro" id="IPR050595">
    <property type="entry name" value="Bact_response_regulator"/>
</dbReference>
<dbReference type="AlphaFoldDB" id="A0AA46YKZ4"/>
<evidence type="ECO:0000256" key="1">
    <source>
        <dbReference type="ARBA" id="ARBA00022553"/>
    </source>
</evidence>
<gene>
    <name evidence="4" type="ORF">L0C25_02695</name>
</gene>
<accession>A0AA46YKZ4</accession>
<evidence type="ECO:0000259" key="3">
    <source>
        <dbReference type="PROSITE" id="PS50110"/>
    </source>
</evidence>
<dbReference type="Proteomes" id="UP001164390">
    <property type="component" value="Chromosome"/>
</dbReference>
<dbReference type="GO" id="GO:0000160">
    <property type="term" value="P:phosphorelay signal transduction system"/>
    <property type="evidence" value="ECO:0007669"/>
    <property type="project" value="InterPro"/>
</dbReference>
<name>A0AA46YKZ4_9ACTN</name>
<dbReference type="EMBL" id="CP094970">
    <property type="protein sequence ID" value="UYM05997.1"/>
    <property type="molecule type" value="Genomic_DNA"/>
</dbReference>
<organism evidence="4 5">
    <name type="scientific">Solicola gregarius</name>
    <dbReference type="NCBI Taxonomy" id="2908642"/>
    <lineage>
        <taxon>Bacteria</taxon>
        <taxon>Bacillati</taxon>
        <taxon>Actinomycetota</taxon>
        <taxon>Actinomycetes</taxon>
        <taxon>Propionibacteriales</taxon>
        <taxon>Nocardioidaceae</taxon>
        <taxon>Solicola</taxon>
    </lineage>
</organism>
<sequence length="123" mass="13515">MAAERTVLVVDDTASIRLLIRTNLELEGFRVEEASDGVECLERVDEIAPDLITVDVVMPQLNGFDTVQALRARESTAYVPIVMVTTQAQATDIRRGRAAGADAYVVKPFDPDQLVDTIRSLLL</sequence>
<dbReference type="PROSITE" id="PS50110">
    <property type="entry name" value="RESPONSE_REGULATORY"/>
    <property type="match status" value="1"/>
</dbReference>
<dbReference type="SUPFAM" id="SSF52172">
    <property type="entry name" value="CheY-like"/>
    <property type="match status" value="1"/>
</dbReference>
<evidence type="ECO:0000313" key="5">
    <source>
        <dbReference type="Proteomes" id="UP001164390"/>
    </source>
</evidence>
<dbReference type="PANTHER" id="PTHR44591:SF3">
    <property type="entry name" value="RESPONSE REGULATORY DOMAIN-CONTAINING PROTEIN"/>
    <property type="match status" value="1"/>
</dbReference>
<protein>
    <submittedName>
        <fullName evidence="4">Response regulator</fullName>
    </submittedName>
</protein>
<dbReference type="SMART" id="SM00448">
    <property type="entry name" value="REC"/>
    <property type="match status" value="1"/>
</dbReference>